<evidence type="ECO:0000256" key="1">
    <source>
        <dbReference type="SAM" id="MobiDB-lite"/>
    </source>
</evidence>
<sequence>MGLGHLKETQIQPVEAFRFPQRPVDPRKHLVFFIIKAKEESEISTGTKTDSAAAAAMAFEIPDDDIRELQISLRKEAGLSSYNLEENDWLPDLASLNDSSISDIDPSPPYLRCKNCKGRLLRGVNSTICVFCGRQHNQDIPPDPIKFMSTVGSRWFLQSLHLDGSEIVESIIEAKELNRRQSTSQNNFPLSDLLDLEIRWPSESERSETSVTDKTPAQNLSTLNLGGVDLNNFFGEPKVDSVPALSQEQFTLNKDMDATGGNAVQGHGNLSLFENVQPSETIGGSDKDVSGDWSSGWEAEFQSASSGTQHRESKTSDPFVSSSSVDLSAHMDSVFGPAKDIFEGKTNENATSTASSAFKDDLWSIPGTGVTGQDELFKLDINDEGGGKRGTTDNSSMMNVDLVQDNQWQTTTTTTTSKSDENKTIDENDDSFDAWNDFSGSTSVQVPSNNSLKQDANHSLPSVDQVSEINLFGGSSISQDVDFGSFSQPDFFSGTLNNQNGSSEVNVMHTETSVSDRKIVVDMNLDRSRQSFEKRCLMHGEYIYKEIGALRQAISGICVVKKADFLALSFVSGAPLPSLFHSLLVISNMVSISTDQMRTVVVILVVRERSIPIEIDSVNQDDGNPEDLKKGENTRSKADEVEMLMSQMHDLSFMLESNLSVPQKIEPFSSSSKD</sequence>
<name>A0A8X8ATW6_POPTO</name>
<dbReference type="PANTHER" id="PTHR36308:SF1">
    <property type="entry name" value="DENTIN SIALOPHOSPHOPROTEIN-RELATED"/>
    <property type="match status" value="1"/>
</dbReference>
<keyword evidence="4" id="KW-1185">Reference proteome</keyword>
<feature type="domain" description="DUF7815" evidence="2">
    <location>
        <begin position="109"/>
        <end position="135"/>
    </location>
</feature>
<dbReference type="AlphaFoldDB" id="A0A8X8ATW6"/>
<evidence type="ECO:0000313" key="4">
    <source>
        <dbReference type="Proteomes" id="UP000886885"/>
    </source>
</evidence>
<dbReference type="Proteomes" id="UP000886885">
    <property type="component" value="Chromosome 2A"/>
</dbReference>
<protein>
    <recommendedName>
        <fullName evidence="2">DUF7815 domain-containing protein</fullName>
    </recommendedName>
</protein>
<comment type="caution">
    <text evidence="3">The sequence shown here is derived from an EMBL/GenBank/DDBJ whole genome shotgun (WGS) entry which is preliminary data.</text>
</comment>
<dbReference type="PANTHER" id="PTHR36308">
    <property type="entry name" value="DENTIN SIALOPHOSPHOPROTEIN-RELATED"/>
    <property type="match status" value="1"/>
</dbReference>
<gene>
    <name evidence="3" type="ORF">POTOM_008894</name>
</gene>
<evidence type="ECO:0000259" key="2">
    <source>
        <dbReference type="Pfam" id="PF25122"/>
    </source>
</evidence>
<evidence type="ECO:0000313" key="3">
    <source>
        <dbReference type="EMBL" id="KAG6787255.1"/>
    </source>
</evidence>
<accession>A0A8X8ATW6</accession>
<feature type="compositionally biased region" description="Basic and acidic residues" evidence="1">
    <location>
        <begin position="626"/>
        <end position="637"/>
    </location>
</feature>
<feature type="region of interest" description="Disordered" evidence="1">
    <location>
        <begin position="411"/>
        <end position="430"/>
    </location>
</feature>
<reference evidence="3" key="1">
    <citation type="journal article" date="2020" name="bioRxiv">
        <title>Hybrid origin of Populus tomentosa Carr. identified through genome sequencing and phylogenomic analysis.</title>
        <authorList>
            <person name="An X."/>
            <person name="Gao K."/>
            <person name="Chen Z."/>
            <person name="Li J."/>
            <person name="Yang X."/>
            <person name="Yang X."/>
            <person name="Zhou J."/>
            <person name="Guo T."/>
            <person name="Zhao T."/>
            <person name="Huang S."/>
            <person name="Miao D."/>
            <person name="Khan W.U."/>
            <person name="Rao P."/>
            <person name="Ye M."/>
            <person name="Lei B."/>
            <person name="Liao W."/>
            <person name="Wang J."/>
            <person name="Ji L."/>
            <person name="Li Y."/>
            <person name="Guo B."/>
            <person name="Mustafa N.S."/>
            <person name="Li S."/>
            <person name="Yun Q."/>
            <person name="Keller S.R."/>
            <person name="Mao J."/>
            <person name="Zhang R."/>
            <person name="Strauss S.H."/>
        </authorList>
    </citation>
    <scope>NUCLEOTIDE SEQUENCE</scope>
    <source>
        <strain evidence="3">GM15</strain>
        <tissue evidence="3">Leaf</tissue>
    </source>
</reference>
<feature type="region of interest" description="Disordered" evidence="1">
    <location>
        <begin position="617"/>
        <end position="637"/>
    </location>
</feature>
<dbReference type="OrthoDB" id="1904894at2759"/>
<dbReference type="EMBL" id="JAAWWB010000003">
    <property type="protein sequence ID" value="KAG6787255.1"/>
    <property type="molecule type" value="Genomic_DNA"/>
</dbReference>
<proteinExistence type="predicted"/>
<feature type="region of interest" description="Disordered" evidence="1">
    <location>
        <begin position="278"/>
        <end position="323"/>
    </location>
</feature>
<dbReference type="Pfam" id="PF25122">
    <property type="entry name" value="DUF7815"/>
    <property type="match status" value="1"/>
</dbReference>
<organism evidence="3 4">
    <name type="scientific">Populus tomentosa</name>
    <name type="common">Chinese white poplar</name>
    <dbReference type="NCBI Taxonomy" id="118781"/>
    <lineage>
        <taxon>Eukaryota</taxon>
        <taxon>Viridiplantae</taxon>
        <taxon>Streptophyta</taxon>
        <taxon>Embryophyta</taxon>
        <taxon>Tracheophyta</taxon>
        <taxon>Spermatophyta</taxon>
        <taxon>Magnoliopsida</taxon>
        <taxon>eudicotyledons</taxon>
        <taxon>Gunneridae</taxon>
        <taxon>Pentapetalae</taxon>
        <taxon>rosids</taxon>
        <taxon>fabids</taxon>
        <taxon>Malpighiales</taxon>
        <taxon>Salicaceae</taxon>
        <taxon>Saliceae</taxon>
        <taxon>Populus</taxon>
    </lineage>
</organism>
<dbReference type="InterPro" id="IPR056717">
    <property type="entry name" value="DUF7815"/>
</dbReference>